<dbReference type="CDD" id="cd18785">
    <property type="entry name" value="SF2_C"/>
    <property type="match status" value="1"/>
</dbReference>
<dbReference type="GO" id="GO:0016787">
    <property type="term" value="F:hydrolase activity"/>
    <property type="evidence" value="ECO:0007669"/>
    <property type="project" value="InterPro"/>
</dbReference>
<evidence type="ECO:0000313" key="4">
    <source>
        <dbReference type="Proteomes" id="UP000316988"/>
    </source>
</evidence>
<feature type="region of interest" description="Disordered" evidence="1">
    <location>
        <begin position="643"/>
        <end position="662"/>
    </location>
</feature>
<dbReference type="InterPro" id="IPR050742">
    <property type="entry name" value="Helicase_Restrict-Modif_Enz"/>
</dbReference>
<dbReference type="InterPro" id="IPR006935">
    <property type="entry name" value="Helicase/UvrB_N"/>
</dbReference>
<dbReference type="GO" id="GO:0004386">
    <property type="term" value="F:helicase activity"/>
    <property type="evidence" value="ECO:0007669"/>
    <property type="project" value="UniProtKB-KW"/>
</dbReference>
<proteinExistence type="predicted"/>
<dbReference type="GO" id="GO:0005829">
    <property type="term" value="C:cytosol"/>
    <property type="evidence" value="ECO:0007669"/>
    <property type="project" value="TreeGrafter"/>
</dbReference>
<dbReference type="InterPro" id="IPR014001">
    <property type="entry name" value="Helicase_ATP-bd"/>
</dbReference>
<protein>
    <submittedName>
        <fullName evidence="3">DEAD/DEAH box helicase</fullName>
    </submittedName>
</protein>
<dbReference type="EMBL" id="VLNT01000017">
    <property type="protein sequence ID" value="TSD57812.1"/>
    <property type="molecule type" value="Genomic_DNA"/>
</dbReference>
<dbReference type="Gene3D" id="3.40.50.300">
    <property type="entry name" value="P-loop containing nucleotide triphosphate hydrolases"/>
    <property type="match status" value="2"/>
</dbReference>
<evidence type="ECO:0000259" key="2">
    <source>
        <dbReference type="PROSITE" id="PS51192"/>
    </source>
</evidence>
<dbReference type="PANTHER" id="PTHR47396">
    <property type="entry name" value="TYPE I RESTRICTION ENZYME ECOKI R PROTEIN"/>
    <property type="match status" value="1"/>
</dbReference>
<reference evidence="3 4" key="1">
    <citation type="submission" date="2019-07" db="EMBL/GenBank/DDBJ databases">
        <authorList>
            <person name="Zhao L.H."/>
        </authorList>
    </citation>
    <scope>NUCLEOTIDE SEQUENCE [LARGE SCALE GENOMIC DNA]</scope>
    <source>
        <strain evidence="3 4">Co35</strain>
    </source>
</reference>
<keyword evidence="3" id="KW-0547">Nucleotide-binding</keyword>
<keyword evidence="3" id="KW-0347">Helicase</keyword>
<name>A0A554RUL9_9ACTN</name>
<dbReference type="GO" id="GO:0005524">
    <property type="term" value="F:ATP binding"/>
    <property type="evidence" value="ECO:0007669"/>
    <property type="project" value="InterPro"/>
</dbReference>
<gene>
    <name evidence="3" type="ORF">FNM00_15425</name>
</gene>
<dbReference type="InterPro" id="IPR001650">
    <property type="entry name" value="Helicase_C-like"/>
</dbReference>
<dbReference type="PANTHER" id="PTHR47396:SF1">
    <property type="entry name" value="ATP-DEPENDENT HELICASE IRC3-RELATED"/>
    <property type="match status" value="1"/>
</dbReference>
<evidence type="ECO:0000313" key="3">
    <source>
        <dbReference type="EMBL" id="TSD57812.1"/>
    </source>
</evidence>
<comment type="caution">
    <text evidence="3">The sequence shown here is derived from an EMBL/GenBank/DDBJ whole genome shotgun (WGS) entry which is preliminary data.</text>
</comment>
<accession>A0A554RUL9</accession>
<dbReference type="Pfam" id="PF04851">
    <property type="entry name" value="ResIII"/>
    <property type="match status" value="1"/>
</dbReference>
<dbReference type="SUPFAM" id="SSF52540">
    <property type="entry name" value="P-loop containing nucleoside triphosphate hydrolases"/>
    <property type="match status" value="1"/>
</dbReference>
<feature type="domain" description="Helicase ATP-binding" evidence="2">
    <location>
        <begin position="3"/>
        <end position="171"/>
    </location>
</feature>
<dbReference type="PROSITE" id="PS51192">
    <property type="entry name" value="HELICASE_ATP_BIND_1"/>
    <property type="match status" value="1"/>
</dbReference>
<dbReference type="OrthoDB" id="9758243at2"/>
<dbReference type="GO" id="GO:0003677">
    <property type="term" value="F:DNA binding"/>
    <property type="evidence" value="ECO:0007669"/>
    <property type="project" value="InterPro"/>
</dbReference>
<evidence type="ECO:0000256" key="1">
    <source>
        <dbReference type="SAM" id="MobiDB-lite"/>
    </source>
</evidence>
<dbReference type="InterPro" id="IPR027417">
    <property type="entry name" value="P-loop_NTPase"/>
</dbReference>
<dbReference type="Proteomes" id="UP000316988">
    <property type="component" value="Unassembled WGS sequence"/>
</dbReference>
<sequence>MTERRREGRRRLWVSLPPGAGKTVLGMEFLRELGQPAVVFCPNTAIQGQWTRTWERYDSRPVSTARHLDGPFTALTYQSLASFDPDERTGEEVPLVDRLHENGKALVSALHAAGPVTVVLDECHHLLETWGALLTEVLAEMPEAHVLGLTATPPGTLSKRQAAQVEELFGDIVYSASIPAAVREGDLAPFAELAWLTTPDADEDRWLDDSSRRFAELTTELLDPDYGTTPLLMWCDRRFGEVPVGWNTFAREEPELARSALRLVHAGLLALPEGARLTEEHRVPLSTDDWSALLDDWVGGCLRHSEDPVDEAVIDDLRAALPGIGLQASRRGVSRPAQSRVDRVLSRSVSKMRAAAEIVGIEHIALGERLRAVVVCDFERASATSAAALQGAPAEHGSAFEVMAGLADAPVDAVLMTGRTVAARPPVVDRLLAFIAARRPEIAGRLEPREIEGAPDLVELAGPWTSRRWVPLVTDFFGEGHCQVLVGTRALLGEGWDAQQVTTLIDLSTASTSSAVIQTRGRALRIDPDWSRKVALTWSVVCVAHDHPGGDSDWRRFVRKHDGYFGVDDDGQIVSGVPHVDARFSPYVPPDLTDLAAINDAMAVRAQDREVIGRRWRVGEPYEDRSRTVLRVVADGGASVPMVDAPRAEPAPPWARMGEHGVEGEKVRRHPWRAAREAARDDGLIAHAYLVADALALGGLYAPGAAGVEVLVDATGAYRFSLRDEPEDGIFAQALEELLAPITVPRYLVARQLAPPAGAAAGWAVLFGRAHPVGHTWYAVPGEFARRRDRREAFAQSWARWFGPSTLHAADSPAGEAALAASAGLAPAAVHTLVRSAWS</sequence>
<organism evidence="3 4">
    <name type="scientific">Aeromicrobium piscarium</name>
    <dbReference type="NCBI Taxonomy" id="2590901"/>
    <lineage>
        <taxon>Bacteria</taxon>
        <taxon>Bacillati</taxon>
        <taxon>Actinomycetota</taxon>
        <taxon>Actinomycetes</taxon>
        <taxon>Propionibacteriales</taxon>
        <taxon>Nocardioidaceae</taxon>
        <taxon>Aeromicrobium</taxon>
    </lineage>
</organism>
<keyword evidence="3" id="KW-0067">ATP-binding</keyword>
<dbReference type="AlphaFoldDB" id="A0A554RUL9"/>
<keyword evidence="4" id="KW-1185">Reference proteome</keyword>
<dbReference type="Pfam" id="PF00271">
    <property type="entry name" value="Helicase_C"/>
    <property type="match status" value="1"/>
</dbReference>
<dbReference type="SMART" id="SM00487">
    <property type="entry name" value="DEXDc"/>
    <property type="match status" value="1"/>
</dbReference>
<keyword evidence="3" id="KW-0378">Hydrolase</keyword>